<evidence type="ECO:0000256" key="2">
    <source>
        <dbReference type="ARBA" id="ARBA00023125"/>
    </source>
</evidence>
<dbReference type="Gene3D" id="1.10.10.10">
    <property type="entry name" value="Winged helix-like DNA-binding domain superfamily/Winged helix DNA-binding domain"/>
    <property type="match status" value="1"/>
</dbReference>
<gene>
    <name evidence="5" type="ORF">EAH89_14205</name>
</gene>
<dbReference type="Pfam" id="PF07729">
    <property type="entry name" value="FCD"/>
    <property type="match status" value="1"/>
</dbReference>
<dbReference type="PROSITE" id="PS50949">
    <property type="entry name" value="HTH_GNTR"/>
    <property type="match status" value="1"/>
</dbReference>
<keyword evidence="6" id="KW-1185">Reference proteome</keyword>
<protein>
    <submittedName>
        <fullName evidence="5">GntR family transcriptional regulator</fullName>
    </submittedName>
</protein>
<evidence type="ECO:0000256" key="3">
    <source>
        <dbReference type="ARBA" id="ARBA00023163"/>
    </source>
</evidence>
<keyword evidence="1" id="KW-0805">Transcription regulation</keyword>
<dbReference type="Proteomes" id="UP000317078">
    <property type="component" value="Unassembled WGS sequence"/>
</dbReference>
<name>A0A502G1N6_9PROT</name>
<reference evidence="5 6" key="1">
    <citation type="journal article" date="2019" name="Environ. Microbiol.">
        <title>Species interactions and distinct microbial communities in high Arctic permafrost affected cryosols are associated with the CH4 and CO2 gas fluxes.</title>
        <authorList>
            <person name="Altshuler I."/>
            <person name="Hamel J."/>
            <person name="Turney S."/>
            <person name="Magnuson E."/>
            <person name="Levesque R."/>
            <person name="Greer C."/>
            <person name="Whyte L.G."/>
        </authorList>
    </citation>
    <scope>NUCLEOTIDE SEQUENCE [LARGE SCALE GENOMIC DNA]</scope>
    <source>
        <strain evidence="5 6">S9.3B</strain>
    </source>
</reference>
<accession>A0A502G1N6</accession>
<dbReference type="Gene3D" id="1.20.120.530">
    <property type="entry name" value="GntR ligand-binding domain-like"/>
    <property type="match status" value="1"/>
</dbReference>
<dbReference type="AlphaFoldDB" id="A0A502G1N6"/>
<dbReference type="Pfam" id="PF00392">
    <property type="entry name" value="GntR"/>
    <property type="match status" value="1"/>
</dbReference>
<dbReference type="InterPro" id="IPR036390">
    <property type="entry name" value="WH_DNA-bd_sf"/>
</dbReference>
<dbReference type="SMART" id="SM00345">
    <property type="entry name" value="HTH_GNTR"/>
    <property type="match status" value="1"/>
</dbReference>
<organism evidence="5 6">
    <name type="scientific">Muricoccus nepalensis</name>
    <dbReference type="NCBI Taxonomy" id="1854500"/>
    <lineage>
        <taxon>Bacteria</taxon>
        <taxon>Pseudomonadati</taxon>
        <taxon>Pseudomonadota</taxon>
        <taxon>Alphaproteobacteria</taxon>
        <taxon>Acetobacterales</taxon>
        <taxon>Roseomonadaceae</taxon>
        <taxon>Muricoccus</taxon>
    </lineage>
</organism>
<dbReference type="PANTHER" id="PTHR43537">
    <property type="entry name" value="TRANSCRIPTIONAL REGULATOR, GNTR FAMILY"/>
    <property type="match status" value="1"/>
</dbReference>
<dbReference type="InterPro" id="IPR036388">
    <property type="entry name" value="WH-like_DNA-bd_sf"/>
</dbReference>
<dbReference type="PANTHER" id="PTHR43537:SF53">
    <property type="entry name" value="HTH-TYPE TRANSCRIPTIONAL REPRESSOR NANR"/>
    <property type="match status" value="1"/>
</dbReference>
<evidence type="ECO:0000259" key="4">
    <source>
        <dbReference type="PROSITE" id="PS50949"/>
    </source>
</evidence>
<dbReference type="InterPro" id="IPR000524">
    <property type="entry name" value="Tscrpt_reg_HTH_GntR"/>
</dbReference>
<dbReference type="OrthoDB" id="7618373at2"/>
<feature type="domain" description="HTH gntR-type" evidence="4">
    <location>
        <begin position="43"/>
        <end position="110"/>
    </location>
</feature>
<keyword evidence="3" id="KW-0804">Transcription</keyword>
<dbReference type="EMBL" id="RCZP01000012">
    <property type="protein sequence ID" value="TPG55709.1"/>
    <property type="molecule type" value="Genomic_DNA"/>
</dbReference>
<dbReference type="GO" id="GO:0003677">
    <property type="term" value="F:DNA binding"/>
    <property type="evidence" value="ECO:0007669"/>
    <property type="project" value="UniProtKB-KW"/>
</dbReference>
<dbReference type="SMART" id="SM00895">
    <property type="entry name" value="FCD"/>
    <property type="match status" value="1"/>
</dbReference>
<comment type="caution">
    <text evidence="5">The sequence shown here is derived from an EMBL/GenBank/DDBJ whole genome shotgun (WGS) entry which is preliminary data.</text>
</comment>
<evidence type="ECO:0000256" key="1">
    <source>
        <dbReference type="ARBA" id="ARBA00023015"/>
    </source>
</evidence>
<sequence length="266" mass="28546">MDEGGALPQDCAQSAACREGAVHKGPGQNRLVGVVHAGNRPRARDAAGVHEHLLAAIVDQRLPPGTRLTEADLVETFDLGRRVVGEVLHRLAWEGLVTILPNRGARVASPDAAEARAIFAARRAIEAGTAEAVARAGDPAAVAALSENLAEEGRLRAAGRLREAIRLSGGFHVLVANLSGNPILAGAVRLLVARTSLVIALFDNRGGLACWHDDHASFVELVRRRRHRAAAALMRHHLLEIERDLRLDRPRREAIDIRSALARPLA</sequence>
<evidence type="ECO:0000313" key="6">
    <source>
        <dbReference type="Proteomes" id="UP000317078"/>
    </source>
</evidence>
<dbReference type="InterPro" id="IPR011711">
    <property type="entry name" value="GntR_C"/>
</dbReference>
<dbReference type="GO" id="GO:0003700">
    <property type="term" value="F:DNA-binding transcription factor activity"/>
    <property type="evidence" value="ECO:0007669"/>
    <property type="project" value="InterPro"/>
</dbReference>
<dbReference type="InterPro" id="IPR008920">
    <property type="entry name" value="TF_FadR/GntR_C"/>
</dbReference>
<dbReference type="SUPFAM" id="SSF46785">
    <property type="entry name" value="Winged helix' DNA-binding domain"/>
    <property type="match status" value="1"/>
</dbReference>
<evidence type="ECO:0000313" key="5">
    <source>
        <dbReference type="EMBL" id="TPG55709.1"/>
    </source>
</evidence>
<proteinExistence type="predicted"/>
<keyword evidence="2" id="KW-0238">DNA-binding</keyword>
<dbReference type="SUPFAM" id="SSF48008">
    <property type="entry name" value="GntR ligand-binding domain-like"/>
    <property type="match status" value="1"/>
</dbReference>